<reference evidence="2 3" key="1">
    <citation type="submission" date="2018-12" db="EMBL/GenBank/DDBJ databases">
        <title>Complete Genome Sequence of the Corallopyronin A producing Myxobacterium Corallococcus coralloides B035.</title>
        <authorList>
            <person name="Bouhired S.M."/>
            <person name="Rupp O."/>
            <person name="Blom J."/>
            <person name="Schaeberle T.F."/>
            <person name="Kehraus S."/>
            <person name="Schiefer A."/>
            <person name="Pfarr K."/>
            <person name="Goesmann A."/>
            <person name="Hoerauf A."/>
            <person name="Koenig G.M."/>
        </authorList>
    </citation>
    <scope>NUCLEOTIDE SEQUENCE [LARGE SCALE GENOMIC DNA]</scope>
    <source>
        <strain evidence="2 3">B035</strain>
    </source>
</reference>
<evidence type="ECO:0000313" key="3">
    <source>
        <dbReference type="Proteomes" id="UP000288758"/>
    </source>
</evidence>
<organism evidence="2 3">
    <name type="scientific">Corallococcus coralloides</name>
    <name type="common">Myxococcus coralloides</name>
    <dbReference type="NCBI Taxonomy" id="184914"/>
    <lineage>
        <taxon>Bacteria</taxon>
        <taxon>Pseudomonadati</taxon>
        <taxon>Myxococcota</taxon>
        <taxon>Myxococcia</taxon>
        <taxon>Myxococcales</taxon>
        <taxon>Cystobacterineae</taxon>
        <taxon>Myxococcaceae</taxon>
        <taxon>Corallococcus</taxon>
    </lineage>
</organism>
<feature type="region of interest" description="Disordered" evidence="1">
    <location>
        <begin position="1"/>
        <end position="21"/>
    </location>
</feature>
<sequence>MPRSPKPFSIANLRKDNPRFNPFDVLQRDVEEPEPGPERKPAAHKTALHFVWYGTGKPNDANTKTPKAIASGFASATVYFWCLPQMAPEFEKALGKRVKVHGLDEVLEAPVVRKELGALLLDKLDQLLAFYLANKGHAPAKDILTFLTLGVNGGYFLDANCIIEDRKQFEKMLAQPPKVPTFLKLEDSLTFNAKHPSFMKDELALQMGMEEDATDEMTELNGTDMWAMYAPSRHPMMWTIARHYIARAEAFGFCGAPVQPKSLRSQLRNSFVDAEFAQQKRTLAGALGIQSIFSGMVEHMRRHAQYRPEDVNWKVDSVKNGQVEGSGLALSPASSKADYWVEDLGITKGHGDSWTK</sequence>
<gene>
    <name evidence="2" type="ORF">EJ065_5518</name>
</gene>
<evidence type="ECO:0000313" key="2">
    <source>
        <dbReference type="EMBL" id="QAT87052.1"/>
    </source>
</evidence>
<dbReference type="Gene3D" id="3.90.550.20">
    <property type="match status" value="1"/>
</dbReference>
<dbReference type="AlphaFoldDB" id="A0A410RYW1"/>
<name>A0A410RYW1_CORCK</name>
<evidence type="ECO:0000256" key="1">
    <source>
        <dbReference type="SAM" id="MobiDB-lite"/>
    </source>
</evidence>
<dbReference type="Proteomes" id="UP000288758">
    <property type="component" value="Chromosome"/>
</dbReference>
<protein>
    <submittedName>
        <fullName evidence="2">Uncharacterized protein</fullName>
    </submittedName>
</protein>
<dbReference type="EMBL" id="CP034669">
    <property type="protein sequence ID" value="QAT87052.1"/>
    <property type="molecule type" value="Genomic_DNA"/>
</dbReference>
<proteinExistence type="predicted"/>
<accession>A0A410RYW1</accession>
<dbReference type="RefSeq" id="WP_128798494.1">
    <property type="nucleotide sequence ID" value="NZ_CP034669.1"/>
</dbReference>